<dbReference type="RefSeq" id="WP_013796793.1">
    <property type="nucleotide sequence ID" value="NC_015559.1"/>
</dbReference>
<dbReference type="AlphaFoldDB" id="F6CUZ2"/>
<sequence length="152" mass="17936">MYFWNIEALKNDIRADNFSEKERFIYFVIYFVFSAIGLELVMYMPIENANLWDYVDSFLNILIVLVGTVFAYKANGSSSGNDFLGKYFSISFVVLIRFLIYLIPLLVSYIIYYEYAYSYEEVATNYIDVIPFLVLSSLLYWNICRHIEQVNS</sequence>
<dbReference type="KEGG" id="mpc:Mar181_2282"/>
<accession>F6CUZ2</accession>
<evidence type="ECO:0000256" key="1">
    <source>
        <dbReference type="SAM" id="Phobius"/>
    </source>
</evidence>
<feature type="transmembrane region" description="Helical" evidence="1">
    <location>
        <begin position="123"/>
        <end position="143"/>
    </location>
</feature>
<keyword evidence="1" id="KW-0812">Transmembrane</keyword>
<keyword evidence="3" id="KW-1185">Reference proteome</keyword>
<keyword evidence="1" id="KW-1133">Transmembrane helix</keyword>
<feature type="transmembrane region" description="Helical" evidence="1">
    <location>
        <begin position="24"/>
        <end position="46"/>
    </location>
</feature>
<gene>
    <name evidence="2" type="ordered locus">Mar181_2282</name>
</gene>
<dbReference type="EMBL" id="CP002771">
    <property type="protein sequence ID" value="AEF55318.1"/>
    <property type="molecule type" value="Genomic_DNA"/>
</dbReference>
<feature type="transmembrane region" description="Helical" evidence="1">
    <location>
        <begin position="87"/>
        <end position="111"/>
    </location>
</feature>
<name>F6CUZ2_MARPP</name>
<dbReference type="HOGENOM" id="CLU_1720137_0_0_6"/>
<dbReference type="OrthoDB" id="2857684at2"/>
<organism evidence="2 3">
    <name type="scientific">Marinomonas posidonica (strain CECT 7376 / NCIMB 14433 / IVIA-Po-181)</name>
    <dbReference type="NCBI Taxonomy" id="491952"/>
    <lineage>
        <taxon>Bacteria</taxon>
        <taxon>Pseudomonadati</taxon>
        <taxon>Pseudomonadota</taxon>
        <taxon>Gammaproteobacteria</taxon>
        <taxon>Oceanospirillales</taxon>
        <taxon>Oceanospirillaceae</taxon>
        <taxon>Marinomonas</taxon>
    </lineage>
</organism>
<feature type="transmembrane region" description="Helical" evidence="1">
    <location>
        <begin position="58"/>
        <end position="75"/>
    </location>
</feature>
<dbReference type="STRING" id="491952.Mar181_2282"/>
<evidence type="ECO:0000313" key="2">
    <source>
        <dbReference type="EMBL" id="AEF55318.1"/>
    </source>
</evidence>
<dbReference type="Proteomes" id="UP000009230">
    <property type="component" value="Chromosome"/>
</dbReference>
<keyword evidence="1" id="KW-0472">Membrane</keyword>
<dbReference type="eggNOG" id="ENOG5033C3K">
    <property type="taxonomic scope" value="Bacteria"/>
</dbReference>
<protein>
    <submittedName>
        <fullName evidence="2">Uncharacterized protein</fullName>
    </submittedName>
</protein>
<evidence type="ECO:0000313" key="3">
    <source>
        <dbReference type="Proteomes" id="UP000009230"/>
    </source>
</evidence>
<reference evidence="2 3" key="1">
    <citation type="journal article" date="2012" name="Stand. Genomic Sci.">
        <title>Complete genome sequence of Marinomonas posidonica type strain (IVIA-Po-181(T)).</title>
        <authorList>
            <person name="Lucas-Elio P."/>
            <person name="Goodwin L."/>
            <person name="Woyke T."/>
            <person name="Pitluck S."/>
            <person name="Nolan M."/>
            <person name="Kyrpides N.C."/>
            <person name="Detter J.C."/>
            <person name="Copeland A."/>
            <person name="Lu M."/>
            <person name="Bruce D."/>
            <person name="Detter C."/>
            <person name="Tapia R."/>
            <person name="Han S."/>
            <person name="Land M.L."/>
            <person name="Ivanova N."/>
            <person name="Mikhailova N."/>
            <person name="Johnston A.W."/>
            <person name="Sanchez-Amat A."/>
        </authorList>
    </citation>
    <scope>NUCLEOTIDE SEQUENCE [LARGE SCALE GENOMIC DNA]</scope>
    <source>
        <strain evidence="3">CECT 7376 / NCIMB 14433 / IVIA-Po-181</strain>
    </source>
</reference>
<proteinExistence type="predicted"/>